<name>A0ABW9C7Q3_9BURK</name>
<keyword evidence="10" id="KW-0575">Peroxidase</keyword>
<evidence type="ECO:0000256" key="3">
    <source>
        <dbReference type="ARBA" id="ARBA00022723"/>
    </source>
</evidence>
<evidence type="ECO:0000256" key="1">
    <source>
        <dbReference type="ARBA" id="ARBA00004196"/>
    </source>
</evidence>
<dbReference type="EMBL" id="JAQQDH010000009">
    <property type="protein sequence ID" value="MFM0447026.1"/>
    <property type="molecule type" value="Genomic_DNA"/>
</dbReference>
<evidence type="ECO:0000256" key="7">
    <source>
        <dbReference type="PROSITE-ProRule" id="PRU00433"/>
    </source>
</evidence>
<comment type="caution">
    <text evidence="10">The sequence shown here is derived from an EMBL/GenBank/DDBJ whole genome shotgun (WGS) entry which is preliminary data.</text>
</comment>
<dbReference type="SUPFAM" id="SSF46626">
    <property type="entry name" value="Cytochrome c"/>
    <property type="match status" value="2"/>
</dbReference>
<accession>A0ABW9C7Q3</accession>
<keyword evidence="4" id="KW-0732">Signal</keyword>
<dbReference type="Gene3D" id="1.10.760.10">
    <property type="entry name" value="Cytochrome c-like domain"/>
    <property type="match status" value="2"/>
</dbReference>
<feature type="domain" description="Cytochrome c" evidence="9">
    <location>
        <begin position="253"/>
        <end position="428"/>
    </location>
</feature>
<dbReference type="InterPro" id="IPR036909">
    <property type="entry name" value="Cyt_c-like_dom_sf"/>
</dbReference>
<evidence type="ECO:0000313" key="10">
    <source>
        <dbReference type="EMBL" id="MFM0447026.1"/>
    </source>
</evidence>
<reference evidence="10 11" key="1">
    <citation type="journal article" date="2024" name="Chem. Sci.">
        <title>Discovery of megapolipeptins by genome mining of a Burkholderiales bacteria collection.</title>
        <authorList>
            <person name="Paulo B.S."/>
            <person name="Recchia M.J.J."/>
            <person name="Lee S."/>
            <person name="Fergusson C.H."/>
            <person name="Romanowski S.B."/>
            <person name="Hernandez A."/>
            <person name="Krull N."/>
            <person name="Liu D.Y."/>
            <person name="Cavanagh H."/>
            <person name="Bos A."/>
            <person name="Gray C.A."/>
            <person name="Murphy B.T."/>
            <person name="Linington R.G."/>
            <person name="Eustaquio A.S."/>
        </authorList>
    </citation>
    <scope>NUCLEOTIDE SEQUENCE [LARGE SCALE GENOMIC DNA]</scope>
    <source>
        <strain evidence="10 11">RL17-379-BIB-C</strain>
    </source>
</reference>
<sequence>MAVSMSLAGCDAGAPAAAAESGASAARASVGSGAAVVRVAAHEVAHEVTQPTPAGGQSRAQVYESVRQMTAVGKQLFFDPSLSGSGKLACASCHSPDHAFSPANSLSVQLGGGDMHRTGMRAAPTLKYLQSVPAFAEHYHESDDEGDESVDAGPTGGLTWDGRVDRGSDQARIPLLSSFEMGSSPAKVTAAIKAAPYAGAFRAAFGEHIFDSDDATFKAVLQALETFEQTPEVFYPYTSKYDAYLAGKTQLTKAELHGLQLFNDEKKGNCASCHISQRTLDGAPPQFSDFGLIAIGVPRNRALPVNRDPRFYDLGACGPERTDLKERAEFCGIFRTPTLRNVALKKSFFHNGIYHSLEQVLHFYAERDTNPEKFYPVSKGKVQKFDDLPQRYWANLNTEPPFDRKPGDKPALNDAEIKDMVAFLNTLTDGYKVEN</sequence>
<feature type="region of interest" description="Disordered" evidence="8">
    <location>
        <begin position="141"/>
        <end position="164"/>
    </location>
</feature>
<dbReference type="Proteomes" id="UP001629288">
    <property type="component" value="Unassembled WGS sequence"/>
</dbReference>
<evidence type="ECO:0000256" key="4">
    <source>
        <dbReference type="ARBA" id="ARBA00022729"/>
    </source>
</evidence>
<dbReference type="InterPro" id="IPR004852">
    <property type="entry name" value="Di-haem_cyt_c_peroxidsae"/>
</dbReference>
<evidence type="ECO:0000256" key="2">
    <source>
        <dbReference type="ARBA" id="ARBA00022617"/>
    </source>
</evidence>
<feature type="domain" description="Cytochrome c" evidence="9">
    <location>
        <begin position="68"/>
        <end position="225"/>
    </location>
</feature>
<evidence type="ECO:0000313" key="11">
    <source>
        <dbReference type="Proteomes" id="UP001629288"/>
    </source>
</evidence>
<protein>
    <submittedName>
        <fullName evidence="10">Cytochrome c peroxidase</fullName>
    </submittedName>
</protein>
<evidence type="ECO:0000256" key="5">
    <source>
        <dbReference type="ARBA" id="ARBA00023002"/>
    </source>
</evidence>
<proteinExistence type="predicted"/>
<keyword evidence="11" id="KW-1185">Reference proteome</keyword>
<dbReference type="PROSITE" id="PS51007">
    <property type="entry name" value="CYTC"/>
    <property type="match status" value="2"/>
</dbReference>
<dbReference type="PANTHER" id="PTHR30600">
    <property type="entry name" value="CYTOCHROME C PEROXIDASE-RELATED"/>
    <property type="match status" value="1"/>
</dbReference>
<evidence type="ECO:0000256" key="8">
    <source>
        <dbReference type="SAM" id="MobiDB-lite"/>
    </source>
</evidence>
<organism evidence="10 11">
    <name type="scientific">Paraburkholderia strydomiana</name>
    <dbReference type="NCBI Taxonomy" id="1245417"/>
    <lineage>
        <taxon>Bacteria</taxon>
        <taxon>Pseudomonadati</taxon>
        <taxon>Pseudomonadota</taxon>
        <taxon>Betaproteobacteria</taxon>
        <taxon>Burkholderiales</taxon>
        <taxon>Burkholderiaceae</taxon>
        <taxon>Paraburkholderia</taxon>
    </lineage>
</organism>
<dbReference type="Pfam" id="PF03150">
    <property type="entry name" value="CCP_MauG"/>
    <property type="match status" value="1"/>
</dbReference>
<keyword evidence="2 7" id="KW-0349">Heme</keyword>
<evidence type="ECO:0000256" key="6">
    <source>
        <dbReference type="ARBA" id="ARBA00023004"/>
    </source>
</evidence>
<dbReference type="InterPro" id="IPR009056">
    <property type="entry name" value="Cyt_c-like_dom"/>
</dbReference>
<dbReference type="PANTHER" id="PTHR30600:SF10">
    <property type="entry name" value="BLL6722 PROTEIN"/>
    <property type="match status" value="1"/>
</dbReference>
<dbReference type="InterPro" id="IPR051395">
    <property type="entry name" value="Cytochrome_c_Peroxidase/MauG"/>
</dbReference>
<dbReference type="RefSeq" id="WP_408130828.1">
    <property type="nucleotide sequence ID" value="NZ_JAQQCN010000003.1"/>
</dbReference>
<dbReference type="GO" id="GO:0004601">
    <property type="term" value="F:peroxidase activity"/>
    <property type="evidence" value="ECO:0007669"/>
    <property type="project" value="UniProtKB-KW"/>
</dbReference>
<keyword evidence="3 7" id="KW-0479">Metal-binding</keyword>
<keyword evidence="5" id="KW-0560">Oxidoreductase</keyword>
<comment type="subcellular location">
    <subcellularLocation>
        <location evidence="1">Cell envelope</location>
    </subcellularLocation>
</comment>
<keyword evidence="6 7" id="KW-0408">Iron</keyword>
<gene>
    <name evidence="10" type="ORF">PQR00_25810</name>
</gene>
<evidence type="ECO:0000259" key="9">
    <source>
        <dbReference type="PROSITE" id="PS51007"/>
    </source>
</evidence>